<keyword evidence="1" id="KW-0472">Membrane</keyword>
<evidence type="ECO:0000313" key="2">
    <source>
        <dbReference type="EMBL" id="MFH8253044.1"/>
    </source>
</evidence>
<protein>
    <submittedName>
        <fullName evidence="2">Uncharacterized protein</fullName>
    </submittedName>
</protein>
<proteinExistence type="predicted"/>
<keyword evidence="1" id="KW-0812">Transmembrane</keyword>
<feature type="transmembrane region" description="Helical" evidence="1">
    <location>
        <begin position="41"/>
        <end position="62"/>
    </location>
</feature>
<keyword evidence="1" id="KW-1133">Transmembrane helix</keyword>
<organism evidence="2 3">
    <name type="scientific">Microbacterium alkaliflavum</name>
    <dbReference type="NCBI Taxonomy" id="3248839"/>
    <lineage>
        <taxon>Bacteria</taxon>
        <taxon>Bacillati</taxon>
        <taxon>Actinomycetota</taxon>
        <taxon>Actinomycetes</taxon>
        <taxon>Micrococcales</taxon>
        <taxon>Microbacteriaceae</taxon>
        <taxon>Microbacterium</taxon>
    </lineage>
</organism>
<name>A0ABW7QDR7_9MICO</name>
<evidence type="ECO:0000313" key="3">
    <source>
        <dbReference type="Proteomes" id="UP001610861"/>
    </source>
</evidence>
<comment type="caution">
    <text evidence="2">The sequence shown here is derived from an EMBL/GenBank/DDBJ whole genome shotgun (WGS) entry which is preliminary data.</text>
</comment>
<keyword evidence="3" id="KW-1185">Reference proteome</keyword>
<gene>
    <name evidence="2" type="ORF">ACH3VR_21940</name>
</gene>
<reference evidence="2 3" key="1">
    <citation type="submission" date="2024-09" db="EMBL/GenBank/DDBJ databases">
        <authorList>
            <person name="Pan X."/>
        </authorList>
    </citation>
    <scope>NUCLEOTIDE SEQUENCE [LARGE SCALE GENOMIC DNA]</scope>
    <source>
        <strain evidence="2 3">B2969</strain>
    </source>
</reference>
<feature type="transmembrane region" description="Helical" evidence="1">
    <location>
        <begin position="16"/>
        <end position="34"/>
    </location>
</feature>
<evidence type="ECO:0000256" key="1">
    <source>
        <dbReference type="SAM" id="Phobius"/>
    </source>
</evidence>
<dbReference type="EMBL" id="JBIQWL010000015">
    <property type="protein sequence ID" value="MFH8253044.1"/>
    <property type="molecule type" value="Genomic_DNA"/>
</dbReference>
<dbReference type="RefSeq" id="WP_397558471.1">
    <property type="nucleotide sequence ID" value="NZ_JBIQWL010000015.1"/>
</dbReference>
<accession>A0ABW7QDR7</accession>
<dbReference type="Proteomes" id="UP001610861">
    <property type="component" value="Unassembled WGS sequence"/>
</dbReference>
<sequence>MNIFDTINNLVNQAGVAFRGVVGLGAAIVFFVVASKVRWAVGTTLLTGIMAAAVIFFVAGGLDWVSGMLGNTVQTAK</sequence>